<reference evidence="3" key="1">
    <citation type="submission" date="2022-11" db="UniProtKB">
        <authorList>
            <consortium name="WormBaseParasite"/>
        </authorList>
    </citation>
    <scope>IDENTIFICATION</scope>
</reference>
<keyword evidence="2" id="KW-1185">Reference proteome</keyword>
<name>A0A915P6E4_9BILA</name>
<protein>
    <submittedName>
        <fullName evidence="3">Uncharacterized protein</fullName>
    </submittedName>
</protein>
<dbReference type="Proteomes" id="UP000887560">
    <property type="component" value="Unplaced"/>
</dbReference>
<feature type="region of interest" description="Disordered" evidence="1">
    <location>
        <begin position="1"/>
        <end position="78"/>
    </location>
</feature>
<evidence type="ECO:0000256" key="1">
    <source>
        <dbReference type="SAM" id="MobiDB-lite"/>
    </source>
</evidence>
<proteinExistence type="predicted"/>
<dbReference type="InterPro" id="IPR018792">
    <property type="entry name" value="NUPR1-like"/>
</dbReference>
<dbReference type="AlphaFoldDB" id="A0A915P6E4"/>
<dbReference type="Pfam" id="PF10195">
    <property type="entry name" value="Phospho_p8"/>
    <property type="match status" value="1"/>
</dbReference>
<evidence type="ECO:0000313" key="3">
    <source>
        <dbReference type="WBParaSite" id="scf7180000423502.g11136"/>
    </source>
</evidence>
<feature type="compositionally biased region" description="Basic and acidic residues" evidence="1">
    <location>
        <begin position="11"/>
        <end position="22"/>
    </location>
</feature>
<feature type="compositionally biased region" description="Basic and acidic residues" evidence="1">
    <location>
        <begin position="29"/>
        <end position="67"/>
    </location>
</feature>
<sequence length="332" mass="37824">MSSSAADLANEYERGEIDEVPKGTKGKRSKAEQVEHKHAHPEGDTRRIVENAVNGEEKRKEKERERTTSGSSKKKMEEEGYSNDWFLDDINSSLNTILAMIKTDTQQLPQLDLLGQIRQCLECLACSSPEEMASQRARFVSLSWPADLRVVLQRLFRTFGIPEEYVRLSYEMSNFASQCLGNDWLRSDLKFLKLLASLSSGRLRVILDEPDKVDIDQLIACLHLQEFFIGCVEDDADWLGDDDATFLSKNCQEACTFVCEYVIECDKQSIDASKNANLFLALSHYFYEFLKIGGAQILDKNLLERVTPLFDKISKIDNTESEEMEQFPVKST</sequence>
<evidence type="ECO:0000313" key="2">
    <source>
        <dbReference type="Proteomes" id="UP000887560"/>
    </source>
</evidence>
<accession>A0A915P6E4</accession>
<organism evidence="2 3">
    <name type="scientific">Meloidogyne floridensis</name>
    <dbReference type="NCBI Taxonomy" id="298350"/>
    <lineage>
        <taxon>Eukaryota</taxon>
        <taxon>Metazoa</taxon>
        <taxon>Ecdysozoa</taxon>
        <taxon>Nematoda</taxon>
        <taxon>Chromadorea</taxon>
        <taxon>Rhabditida</taxon>
        <taxon>Tylenchina</taxon>
        <taxon>Tylenchomorpha</taxon>
        <taxon>Tylenchoidea</taxon>
        <taxon>Meloidogynidae</taxon>
        <taxon>Meloidogyninae</taxon>
        <taxon>Meloidogyne</taxon>
    </lineage>
</organism>
<dbReference type="WBParaSite" id="scf7180000423502.g11136">
    <property type="protein sequence ID" value="scf7180000423502.g11136"/>
    <property type="gene ID" value="scf7180000423502.g11136"/>
</dbReference>